<organism evidence="2">
    <name type="scientific">Cafeteria roenbergensis</name>
    <name type="common">Marine flagellate</name>
    <dbReference type="NCBI Taxonomy" id="33653"/>
    <lineage>
        <taxon>Eukaryota</taxon>
        <taxon>Sar</taxon>
        <taxon>Stramenopiles</taxon>
        <taxon>Bigyra</taxon>
        <taxon>Opalozoa</taxon>
        <taxon>Bicosoecida</taxon>
        <taxon>Cafeteriaceae</taxon>
        <taxon>Cafeteria</taxon>
    </lineage>
</organism>
<feature type="compositionally biased region" description="Low complexity" evidence="1">
    <location>
        <begin position="299"/>
        <end position="324"/>
    </location>
</feature>
<dbReference type="EMBL" id="HBET01026963">
    <property type="protein sequence ID" value="CAD8573856.1"/>
    <property type="molecule type" value="Transcribed_RNA"/>
</dbReference>
<protein>
    <recommendedName>
        <fullName evidence="3">DUF4476 domain-containing protein</fullName>
    </recommendedName>
</protein>
<evidence type="ECO:0008006" key="3">
    <source>
        <dbReference type="Google" id="ProtNLM"/>
    </source>
</evidence>
<proteinExistence type="predicted"/>
<dbReference type="AlphaFoldDB" id="A0A7S0K8Z3"/>
<feature type="region of interest" description="Disordered" evidence="1">
    <location>
        <begin position="205"/>
        <end position="324"/>
    </location>
</feature>
<feature type="region of interest" description="Disordered" evidence="1">
    <location>
        <begin position="1"/>
        <end position="27"/>
    </location>
</feature>
<feature type="region of interest" description="Disordered" evidence="1">
    <location>
        <begin position="69"/>
        <end position="92"/>
    </location>
</feature>
<evidence type="ECO:0000313" key="2">
    <source>
        <dbReference type="EMBL" id="CAD8573856.1"/>
    </source>
</evidence>
<feature type="compositionally biased region" description="Low complexity" evidence="1">
    <location>
        <begin position="225"/>
        <end position="234"/>
    </location>
</feature>
<accession>A0A7S0K8Z3</accession>
<reference evidence="2" key="1">
    <citation type="submission" date="2021-01" db="EMBL/GenBank/DDBJ databases">
        <authorList>
            <person name="Corre E."/>
            <person name="Pelletier E."/>
            <person name="Niang G."/>
            <person name="Scheremetjew M."/>
            <person name="Finn R."/>
            <person name="Kale V."/>
            <person name="Holt S."/>
            <person name="Cochrane G."/>
            <person name="Meng A."/>
            <person name="Brown T."/>
            <person name="Cohen L."/>
        </authorList>
    </citation>
    <scope>NUCLEOTIDE SEQUENCE</scope>
    <source>
        <strain evidence="2">E4-10</strain>
    </source>
</reference>
<sequence>MARRPAGVARCRAATRQRRAGHSVAPTAAAEAAAATAATEATTAATAAATTAAEATTAATAAATAAAEAATAPEAAPHAAATRSTTRSTTRAATGALGLGKEARHGKHLVGADVDLVALFERACHDAGLAAHREENIVDGAKDLVHLAVLGHGGGVDARVEVRHLLRHGSLAHHLPLALVHVRADLHHLGGRAVVEAAAAAAPAAVEGGEDTKAPNSAPGSPDGPAARTPAAPARRGDSGSQLSEPDDAAMVSHGADVPVEGEPISASPGRTPPFGPSSARDSDIPAPRSHSTSPASRADAVAAADGDAAPAAEGDAGAPGAGSAVGDSLFQRPGVTFCLVTSEGALVEQRLLAAVRMLMSDMSRRGVDDAELLQVTSAIDHDPDRAIAGLRQLAITRRFDAKQAFGIVSQIGRVSPFDQVEAAVLLYPALMNTESFHVVLAAFEDDDDKDNVCHRLGLDLAQVMRGAVGAGKHKARQA</sequence>
<gene>
    <name evidence="2" type="ORF">CROE0942_LOCUS18239</name>
</gene>
<name>A0A7S0K8Z3_CAFRO</name>
<evidence type="ECO:0000256" key="1">
    <source>
        <dbReference type="SAM" id="MobiDB-lite"/>
    </source>
</evidence>